<dbReference type="InterPro" id="IPR019382">
    <property type="entry name" value="eIF3l"/>
</dbReference>
<keyword evidence="3 4" id="KW-0648">Protein biosynthesis</keyword>
<dbReference type="EMBL" id="AWGJ01000004">
    <property type="protein sequence ID" value="ODN80805.1"/>
    <property type="molecule type" value="Genomic_DNA"/>
</dbReference>
<gene>
    <name evidence="7" type="ORF">L202_02955</name>
</gene>
<dbReference type="Pfam" id="PF10255">
    <property type="entry name" value="Paf67"/>
    <property type="match status" value="1"/>
</dbReference>
<feature type="compositionally biased region" description="Low complexity" evidence="5">
    <location>
        <begin position="605"/>
        <end position="621"/>
    </location>
</feature>
<dbReference type="GeneID" id="30154264"/>
<feature type="region of interest" description="Disordered" evidence="5">
    <location>
        <begin position="583"/>
        <end position="641"/>
    </location>
</feature>
<dbReference type="GO" id="GO:0016282">
    <property type="term" value="C:eukaryotic 43S preinitiation complex"/>
    <property type="evidence" value="ECO:0007669"/>
    <property type="project" value="UniProtKB-UniRule"/>
</dbReference>
<dbReference type="PANTHER" id="PTHR13242">
    <property type="entry name" value="EUKARYOTIC TRANSLATION INITIATION FACTOR 3"/>
    <property type="match status" value="1"/>
</dbReference>
<dbReference type="PANTHER" id="PTHR13242:SF0">
    <property type="entry name" value="EUKARYOTIC TRANSLATION INITIATION FACTOR 3 SUBUNIT L"/>
    <property type="match status" value="1"/>
</dbReference>
<dbReference type="InterPro" id="IPR000717">
    <property type="entry name" value="PCI_dom"/>
</dbReference>
<name>A0A1E3HXA5_9TREE</name>
<proteinExistence type="inferred from homology"/>
<comment type="similarity">
    <text evidence="4">Belongs to the eIF-3 subunit L family.</text>
</comment>
<evidence type="ECO:0000256" key="4">
    <source>
        <dbReference type="HAMAP-Rule" id="MF_03011"/>
    </source>
</evidence>
<evidence type="ECO:0000256" key="1">
    <source>
        <dbReference type="ARBA" id="ARBA00022490"/>
    </source>
</evidence>
<organism evidence="7 8">
    <name type="scientific">Cryptococcus amylolentus CBS 6039</name>
    <dbReference type="NCBI Taxonomy" id="1295533"/>
    <lineage>
        <taxon>Eukaryota</taxon>
        <taxon>Fungi</taxon>
        <taxon>Dikarya</taxon>
        <taxon>Basidiomycota</taxon>
        <taxon>Agaricomycotina</taxon>
        <taxon>Tremellomycetes</taxon>
        <taxon>Tremellales</taxon>
        <taxon>Cryptococcaceae</taxon>
        <taxon>Cryptococcus</taxon>
    </lineage>
</organism>
<evidence type="ECO:0000256" key="3">
    <source>
        <dbReference type="ARBA" id="ARBA00022917"/>
    </source>
</evidence>
<dbReference type="AlphaFoldDB" id="A0A1E3HXA5"/>
<dbReference type="GO" id="GO:0001732">
    <property type="term" value="P:formation of cytoplasmic translation initiation complex"/>
    <property type="evidence" value="ECO:0007669"/>
    <property type="project" value="UniProtKB-UniRule"/>
</dbReference>
<comment type="subcellular location">
    <subcellularLocation>
        <location evidence="4">Cytoplasm</location>
    </subcellularLocation>
</comment>
<comment type="caution">
    <text evidence="7">The sequence shown here is derived from an EMBL/GenBank/DDBJ whole genome shotgun (WGS) entry which is preliminary data.</text>
</comment>
<evidence type="ECO:0000313" key="7">
    <source>
        <dbReference type="EMBL" id="ODN80805.1"/>
    </source>
</evidence>
<accession>A0A1E3HXA5</accession>
<feature type="compositionally biased region" description="Polar residues" evidence="5">
    <location>
        <begin position="585"/>
        <end position="597"/>
    </location>
</feature>
<comment type="subunit">
    <text evidence="4">Component of the eukaryotic translation initiation factor 3 (eIF-3) complex.</text>
</comment>
<dbReference type="SUPFAM" id="SSF48452">
    <property type="entry name" value="TPR-like"/>
    <property type="match status" value="1"/>
</dbReference>
<dbReference type="STRING" id="1295533.A0A1E3HXA5"/>
<dbReference type="RefSeq" id="XP_018995371.1">
    <property type="nucleotide sequence ID" value="XM_019136702.1"/>
</dbReference>
<dbReference type="GO" id="GO:0003743">
    <property type="term" value="F:translation initiation factor activity"/>
    <property type="evidence" value="ECO:0007669"/>
    <property type="project" value="UniProtKB-UniRule"/>
</dbReference>
<dbReference type="HAMAP" id="MF_03011">
    <property type="entry name" value="eIF3l"/>
    <property type="match status" value="1"/>
</dbReference>
<keyword evidence="1 4" id="KW-0963">Cytoplasm</keyword>
<evidence type="ECO:0000256" key="5">
    <source>
        <dbReference type="SAM" id="MobiDB-lite"/>
    </source>
</evidence>
<feature type="domain" description="PCI" evidence="6">
    <location>
        <begin position="338"/>
        <end position="556"/>
    </location>
</feature>
<sequence length="641" mass="71927">MADPTAFYEPEEDELLSQLAVPVQQYQPIGSETDEYRRLQELEQAAYAQQTMLAQAQEQEMDQMAALELVPEDVKRFLVLFHKAILDNDLPTITTMYESGWNKLTQAHYLNNEWPEAELIAPLVQNDQVFLTLYRELYFRHVYAKLQPTIDDRFQSYENICELFNYLLNSEGPVPLDLPIQWLWDMLDEFVYQFTNFSHWRSSPKAKNEEELELLAESPHIWSSYSVLNVLYSLVQKSQINEQLKAEKEGKSAEEVSDIAGEYGSKPLYRNLGYFSLICLLHVHVLLGDPTLALQTMEHVDLGGAAFLTRITACHVTTYYNVGCAYMALGRWPDAIKTFVSVLIFFIRMKQYHTRSYQYGSIAKTCERMYALLAICTTLSPGPSDENIMSIVKEHYGDQLSILQRGGAEALETFKDLYLQACPKYLNVNSPPYEDPTALAAWAENPPADATQRQLDLFVRDVKSVAGVNGMRNLLKLYTSIDAAKLAAFAEIKEGQEPDGEEEVLQQLMVLKNASSTYARGSGEGSLLDGERIVTNNLDFTIDQTMVHVEETTSHRRYAGFFIRNAEHAQRALTAIKSAPLPVRKSTSNVSAPSSNPAGDASTIATKPDAPALAPAATPAASVEKKPGAWVPKSRQARVAA</sequence>
<comment type="function">
    <text evidence="4">Component of the eukaryotic translation initiation factor 3 (eIF-3) complex, which is involved in protein synthesis of a specialized repertoire of mRNAs and, together with other initiation factors, stimulates binding of mRNA and methionyl-tRNAi to the 40S ribosome. The eIF-3 complex specifically targets and initiates translation of a subset of mRNAs involved in cell proliferation.</text>
</comment>
<keyword evidence="2 4" id="KW-0396">Initiation factor</keyword>
<evidence type="ECO:0000259" key="6">
    <source>
        <dbReference type="PROSITE" id="PS50250"/>
    </source>
</evidence>
<dbReference type="Proteomes" id="UP000094065">
    <property type="component" value="Unassembled WGS sequence"/>
</dbReference>
<dbReference type="GO" id="GO:0005852">
    <property type="term" value="C:eukaryotic translation initiation factor 3 complex"/>
    <property type="evidence" value="ECO:0007669"/>
    <property type="project" value="UniProtKB-UniRule"/>
</dbReference>
<protein>
    <recommendedName>
        <fullName evidence="4">Eukaryotic translation initiation factor 3 subunit L</fullName>
        <shortName evidence="4">eIF3l</shortName>
    </recommendedName>
</protein>
<dbReference type="OrthoDB" id="15082at2759"/>
<keyword evidence="8" id="KW-1185">Reference proteome</keyword>
<dbReference type="InterPro" id="IPR011990">
    <property type="entry name" value="TPR-like_helical_dom_sf"/>
</dbReference>
<evidence type="ECO:0000256" key="2">
    <source>
        <dbReference type="ARBA" id="ARBA00022540"/>
    </source>
</evidence>
<evidence type="ECO:0000313" key="8">
    <source>
        <dbReference type="Proteomes" id="UP000094065"/>
    </source>
</evidence>
<reference evidence="7 8" key="1">
    <citation type="submission" date="2016-06" db="EMBL/GenBank/DDBJ databases">
        <title>Evolution of pathogenesis and genome organization in the Tremellales.</title>
        <authorList>
            <person name="Cuomo C."/>
            <person name="Litvintseva A."/>
            <person name="Heitman J."/>
            <person name="Chen Y."/>
            <person name="Sun S."/>
            <person name="Springer D."/>
            <person name="Dromer F."/>
            <person name="Young S."/>
            <person name="Zeng Q."/>
            <person name="Chapman S."/>
            <person name="Gujja S."/>
            <person name="Saif S."/>
            <person name="Birren B."/>
        </authorList>
    </citation>
    <scope>NUCLEOTIDE SEQUENCE [LARGE SCALE GENOMIC DNA]</scope>
    <source>
        <strain evidence="7 8">CBS 6039</strain>
    </source>
</reference>
<dbReference type="GO" id="GO:0033290">
    <property type="term" value="C:eukaryotic 48S preinitiation complex"/>
    <property type="evidence" value="ECO:0007669"/>
    <property type="project" value="UniProtKB-UniRule"/>
</dbReference>
<dbReference type="PROSITE" id="PS50250">
    <property type="entry name" value="PCI"/>
    <property type="match status" value="1"/>
</dbReference>